<proteinExistence type="predicted"/>
<dbReference type="SFLD" id="SFLDG01067">
    <property type="entry name" value="SPASM/twitch_domain_containing"/>
    <property type="match status" value="1"/>
</dbReference>
<evidence type="ECO:0000256" key="4">
    <source>
        <dbReference type="ARBA" id="ARBA00023014"/>
    </source>
</evidence>
<evidence type="ECO:0000256" key="3">
    <source>
        <dbReference type="ARBA" id="ARBA00023004"/>
    </source>
</evidence>
<evidence type="ECO:0000313" key="7">
    <source>
        <dbReference type="Proteomes" id="UP000233256"/>
    </source>
</evidence>
<dbReference type="PANTHER" id="PTHR43306:SF1">
    <property type="entry name" value="7,8-DIHYDRO-6-HYDROXYMETHYLPTERIN DIMETHYLTRANSFERASE"/>
    <property type="match status" value="1"/>
</dbReference>
<dbReference type="AlphaFoldDB" id="A0A2N1PU44"/>
<dbReference type="Proteomes" id="UP000233256">
    <property type="component" value="Unassembled WGS sequence"/>
</dbReference>
<reference evidence="6 7" key="1">
    <citation type="journal article" date="2017" name="ISME J.">
        <title>Potential for microbial H2 and metal transformations associated with novel bacteria and archaea in deep terrestrial subsurface sediments.</title>
        <authorList>
            <person name="Hernsdorf A.W."/>
            <person name="Amano Y."/>
            <person name="Miyakawa K."/>
            <person name="Ise K."/>
            <person name="Suzuki Y."/>
            <person name="Anantharaman K."/>
            <person name="Probst A."/>
            <person name="Burstein D."/>
            <person name="Thomas B.C."/>
            <person name="Banfield J.F."/>
        </authorList>
    </citation>
    <scope>NUCLEOTIDE SEQUENCE [LARGE SCALE GENOMIC DNA]</scope>
    <source>
        <strain evidence="6">HGW-Wallbacteria-1</strain>
    </source>
</reference>
<dbReference type="InterPro" id="IPR007197">
    <property type="entry name" value="rSAM"/>
</dbReference>
<evidence type="ECO:0000313" key="6">
    <source>
        <dbReference type="EMBL" id="PKK91867.1"/>
    </source>
</evidence>
<keyword evidence="1" id="KW-0949">S-adenosyl-L-methionine</keyword>
<dbReference type="GO" id="GO:0046872">
    <property type="term" value="F:metal ion binding"/>
    <property type="evidence" value="ECO:0007669"/>
    <property type="project" value="UniProtKB-KW"/>
</dbReference>
<dbReference type="CDD" id="cd01335">
    <property type="entry name" value="Radical_SAM"/>
    <property type="match status" value="1"/>
</dbReference>
<evidence type="ECO:0000259" key="5">
    <source>
        <dbReference type="PROSITE" id="PS51918"/>
    </source>
</evidence>
<keyword evidence="2" id="KW-0479">Metal-binding</keyword>
<dbReference type="GO" id="GO:0051536">
    <property type="term" value="F:iron-sulfur cluster binding"/>
    <property type="evidence" value="ECO:0007669"/>
    <property type="project" value="UniProtKB-KW"/>
</dbReference>
<dbReference type="Gene3D" id="3.20.20.70">
    <property type="entry name" value="Aldolase class I"/>
    <property type="match status" value="1"/>
</dbReference>
<dbReference type="InterPro" id="IPR013785">
    <property type="entry name" value="Aldolase_TIM"/>
</dbReference>
<name>A0A2N1PU44_9BACT</name>
<dbReference type="SFLD" id="SFLDS00029">
    <property type="entry name" value="Radical_SAM"/>
    <property type="match status" value="1"/>
</dbReference>
<sequence length="506" mass="57379">MKNSGWMRAAPCRGMTMSDNRFSDNGSSDERKVVDITRSICPQCHEIVDAKVIIEQGKVFLEKYCLIHGFGKALVSSDPEYYFSAPKYLRPGKRQKSYASTVGRGCPDDCGLCPDHEQHICMPVIEITGSCDMNCPICIAAESHRQDLTLEEIRKMVEKLIETEGKIDLLNISGGEPTVHPDYIEIVKYLSSVPQIVKVSVSTNGLNLLKRPELLKLHKSLGVIVSLQLDGEGGQSDVRLRGRDLVREKREIVSRLIEDDIDSSLIMTIGRGINDTFSDVGFVYDVFMKNDNFMSLLFQPLVYTHSSGMGFNITDRITIPDVIDLVAQVSSGLVDKDDFMPLPCCHTNCFALAHLLRVTGSGHIPLKRFLRQDRYIDLTKNRTLFGSDEDNFNEIRDMIFDFWVDSGDICDCMKDMTERAMKSIKEMIKEVQIEGYDARRAFSTAGRRFKSIYIHHFMDNDTFELTRVRKCCTVYPKPDGKFYPMCVYNNLIRGRNRIQSGEGESI</sequence>
<keyword evidence="3" id="KW-0408">Iron</keyword>
<evidence type="ECO:0000256" key="2">
    <source>
        <dbReference type="ARBA" id="ARBA00022723"/>
    </source>
</evidence>
<dbReference type="InterPro" id="IPR058240">
    <property type="entry name" value="rSAM_sf"/>
</dbReference>
<dbReference type="GO" id="GO:0003824">
    <property type="term" value="F:catalytic activity"/>
    <property type="evidence" value="ECO:0007669"/>
    <property type="project" value="InterPro"/>
</dbReference>
<evidence type="ECO:0000256" key="1">
    <source>
        <dbReference type="ARBA" id="ARBA00022691"/>
    </source>
</evidence>
<dbReference type="EMBL" id="PGXC01000001">
    <property type="protein sequence ID" value="PKK91867.1"/>
    <property type="molecule type" value="Genomic_DNA"/>
</dbReference>
<protein>
    <recommendedName>
        <fullName evidence="5">Radical SAM core domain-containing protein</fullName>
    </recommendedName>
</protein>
<keyword evidence="4" id="KW-0411">Iron-sulfur</keyword>
<comment type="caution">
    <text evidence="6">The sequence shown here is derived from an EMBL/GenBank/DDBJ whole genome shotgun (WGS) entry which is preliminary data.</text>
</comment>
<accession>A0A2N1PU44</accession>
<dbReference type="InterPro" id="IPR034474">
    <property type="entry name" value="Methyltransferase_Class_D"/>
</dbReference>
<dbReference type="PROSITE" id="PS51918">
    <property type="entry name" value="RADICAL_SAM"/>
    <property type="match status" value="1"/>
</dbReference>
<dbReference type="InterPro" id="IPR056488">
    <property type="entry name" value="Zn_ribbon_HMPTM"/>
</dbReference>
<feature type="domain" description="Radical SAM core" evidence="5">
    <location>
        <begin position="114"/>
        <end position="337"/>
    </location>
</feature>
<dbReference type="Pfam" id="PF23545">
    <property type="entry name" value="Zn_ribbon_HMPTM"/>
    <property type="match status" value="1"/>
</dbReference>
<dbReference type="Pfam" id="PF04055">
    <property type="entry name" value="Radical_SAM"/>
    <property type="match status" value="1"/>
</dbReference>
<dbReference type="SUPFAM" id="SSF102114">
    <property type="entry name" value="Radical SAM enzymes"/>
    <property type="match status" value="1"/>
</dbReference>
<gene>
    <name evidence="6" type="ORF">CVV64_00110</name>
</gene>
<organism evidence="6 7">
    <name type="scientific">Candidatus Wallbacteria bacterium HGW-Wallbacteria-1</name>
    <dbReference type="NCBI Taxonomy" id="2013854"/>
    <lineage>
        <taxon>Bacteria</taxon>
        <taxon>Candidatus Walliibacteriota</taxon>
    </lineage>
</organism>
<dbReference type="PANTHER" id="PTHR43306">
    <property type="entry name" value="7,8-DIHYDRO-6-HYDROXYMETHYLPTERIN DIMETHYLTRANSFERASE"/>
    <property type="match status" value="1"/>
</dbReference>